<dbReference type="SFLD" id="SFLDG01135">
    <property type="entry name" value="C1.5.6:_HAD__Beta-PGM__Phospha"/>
    <property type="match status" value="1"/>
</dbReference>
<dbReference type="FunFam" id="3.40.50.1000:FF:000055">
    <property type="entry name" value="Haloacid dehalogenase-like hydrolase family protein"/>
    <property type="match status" value="1"/>
</dbReference>
<dbReference type="GO" id="GO:0016791">
    <property type="term" value="F:phosphatase activity"/>
    <property type="evidence" value="ECO:0007669"/>
    <property type="project" value="TreeGrafter"/>
</dbReference>
<accession>A0A834ISP6</accession>
<keyword evidence="2" id="KW-1185">Reference proteome</keyword>
<evidence type="ECO:0000313" key="2">
    <source>
        <dbReference type="Proteomes" id="UP000625711"/>
    </source>
</evidence>
<name>A0A834ISP6_RHYFE</name>
<dbReference type="Gene3D" id="3.40.50.1000">
    <property type="entry name" value="HAD superfamily/HAD-like"/>
    <property type="match status" value="1"/>
</dbReference>
<dbReference type="SFLD" id="SFLDG01129">
    <property type="entry name" value="C1.5:_HAD__Beta-PGM__Phosphata"/>
    <property type="match status" value="1"/>
</dbReference>
<dbReference type="Pfam" id="PF00702">
    <property type="entry name" value="Hydrolase"/>
    <property type="match status" value="1"/>
</dbReference>
<reference evidence="1" key="1">
    <citation type="submission" date="2020-08" db="EMBL/GenBank/DDBJ databases">
        <title>Genome sequencing and assembly of the red palm weevil Rhynchophorus ferrugineus.</title>
        <authorList>
            <person name="Dias G.B."/>
            <person name="Bergman C.M."/>
            <person name="Manee M."/>
        </authorList>
    </citation>
    <scope>NUCLEOTIDE SEQUENCE</scope>
    <source>
        <strain evidence="1">AA-2017</strain>
        <tissue evidence="1">Whole larva</tissue>
    </source>
</reference>
<dbReference type="AlphaFoldDB" id="A0A834ISP6"/>
<dbReference type="Proteomes" id="UP000625711">
    <property type="component" value="Unassembled WGS sequence"/>
</dbReference>
<dbReference type="OrthoDB" id="40579at2759"/>
<organism evidence="1 2">
    <name type="scientific">Rhynchophorus ferrugineus</name>
    <name type="common">Red palm weevil</name>
    <name type="synonym">Curculio ferrugineus</name>
    <dbReference type="NCBI Taxonomy" id="354439"/>
    <lineage>
        <taxon>Eukaryota</taxon>
        <taxon>Metazoa</taxon>
        <taxon>Ecdysozoa</taxon>
        <taxon>Arthropoda</taxon>
        <taxon>Hexapoda</taxon>
        <taxon>Insecta</taxon>
        <taxon>Pterygota</taxon>
        <taxon>Neoptera</taxon>
        <taxon>Endopterygota</taxon>
        <taxon>Coleoptera</taxon>
        <taxon>Polyphaga</taxon>
        <taxon>Cucujiformia</taxon>
        <taxon>Curculionidae</taxon>
        <taxon>Dryophthorinae</taxon>
        <taxon>Rhynchophorus</taxon>
    </lineage>
</organism>
<dbReference type="InterPro" id="IPR023198">
    <property type="entry name" value="PGP-like_dom2"/>
</dbReference>
<evidence type="ECO:0000313" key="1">
    <source>
        <dbReference type="EMBL" id="KAF7284197.1"/>
    </source>
</evidence>
<dbReference type="SFLD" id="SFLDS00003">
    <property type="entry name" value="Haloacid_Dehalogenase"/>
    <property type="match status" value="1"/>
</dbReference>
<dbReference type="EMBL" id="JAACXV010000081">
    <property type="protein sequence ID" value="KAF7284197.1"/>
    <property type="molecule type" value="Genomic_DNA"/>
</dbReference>
<dbReference type="InterPro" id="IPR006439">
    <property type="entry name" value="HAD-SF_hydro_IA"/>
</dbReference>
<dbReference type="PANTHER" id="PTHR18901">
    <property type="entry name" value="2-DEOXYGLUCOSE-6-PHOSPHATE PHOSPHATASE 2"/>
    <property type="match status" value="1"/>
</dbReference>
<proteinExistence type="predicted"/>
<dbReference type="Gene3D" id="1.10.150.240">
    <property type="entry name" value="Putative phosphatase, domain 2"/>
    <property type="match status" value="1"/>
</dbReference>
<dbReference type="InterPro" id="IPR036412">
    <property type="entry name" value="HAD-like_sf"/>
</dbReference>
<evidence type="ECO:0008006" key="3">
    <source>
        <dbReference type="Google" id="ProtNLM"/>
    </source>
</evidence>
<gene>
    <name evidence="1" type="ORF">GWI33_022447</name>
</gene>
<dbReference type="PANTHER" id="PTHR18901:SF38">
    <property type="entry name" value="PSEUDOURIDINE-5'-PHOSPHATASE"/>
    <property type="match status" value="1"/>
</dbReference>
<dbReference type="NCBIfam" id="TIGR01509">
    <property type="entry name" value="HAD-SF-IA-v3"/>
    <property type="match status" value="1"/>
</dbReference>
<comment type="caution">
    <text evidence="1">The sequence shown here is derived from an EMBL/GenBank/DDBJ whole genome shotgun (WGS) entry which is preliminary data.</text>
</comment>
<protein>
    <recommendedName>
        <fullName evidence="3">Pseudouridine-5'-phosphatase</fullName>
    </recommendedName>
</protein>
<dbReference type="InterPro" id="IPR023214">
    <property type="entry name" value="HAD_sf"/>
</dbReference>
<sequence>MKIENYQNKFKKVTHVIFDLDGTILDTEKLYRQALFHVAEQHDKQCSNEVVLKIAGTPQPITAKIAREELELPIDNDTFLQIYNGFIIERLGDCDLMPGAEKLIRHFHSHNIPMAVATSSSNKAVQIKTRKHTELFELFEHFVCGDSDPDVKVGKPAPDIFLVCASRFTSVPKPEECLVFEDSLNGVKAGMAAGMQVVMVPEPHVPVEYGHHATLRVDSFHHLKPEHFGLPPIYE</sequence>
<dbReference type="SUPFAM" id="SSF56784">
    <property type="entry name" value="HAD-like"/>
    <property type="match status" value="1"/>
</dbReference>